<dbReference type="AlphaFoldDB" id="A0A368BPS7"/>
<dbReference type="InterPro" id="IPR008523">
    <property type="entry name" value="DUF805"/>
</dbReference>
<protein>
    <submittedName>
        <fullName evidence="2">DUF805 domain-containing protein</fullName>
    </submittedName>
</protein>
<dbReference type="EMBL" id="QOPD01000002">
    <property type="protein sequence ID" value="RCL38852.1"/>
    <property type="molecule type" value="Genomic_DNA"/>
</dbReference>
<keyword evidence="1" id="KW-0472">Membrane</keyword>
<feature type="transmembrane region" description="Helical" evidence="1">
    <location>
        <begin position="133"/>
        <end position="153"/>
    </location>
</feature>
<feature type="transmembrane region" description="Helical" evidence="1">
    <location>
        <begin position="27"/>
        <end position="53"/>
    </location>
</feature>
<evidence type="ECO:0000313" key="3">
    <source>
        <dbReference type="Proteomes" id="UP000252147"/>
    </source>
</evidence>
<feature type="transmembrane region" description="Helical" evidence="1">
    <location>
        <begin position="78"/>
        <end position="97"/>
    </location>
</feature>
<organism evidence="2 3">
    <name type="scientific">SAR86 cluster bacterium</name>
    <dbReference type="NCBI Taxonomy" id="2030880"/>
    <lineage>
        <taxon>Bacteria</taxon>
        <taxon>Pseudomonadati</taxon>
        <taxon>Pseudomonadota</taxon>
        <taxon>Gammaproteobacteria</taxon>
        <taxon>SAR86 cluster</taxon>
    </lineage>
</organism>
<dbReference type="PANTHER" id="PTHR34980:SF2">
    <property type="entry name" value="INNER MEMBRANE PROTEIN YHAH-RELATED"/>
    <property type="match status" value="1"/>
</dbReference>
<feature type="transmembrane region" description="Helical" evidence="1">
    <location>
        <begin position="109"/>
        <end position="127"/>
    </location>
</feature>
<proteinExistence type="predicted"/>
<evidence type="ECO:0000256" key="1">
    <source>
        <dbReference type="SAM" id="Phobius"/>
    </source>
</evidence>
<evidence type="ECO:0000313" key="2">
    <source>
        <dbReference type="EMBL" id="RCL38852.1"/>
    </source>
</evidence>
<dbReference type="Pfam" id="PF05656">
    <property type="entry name" value="DUF805"/>
    <property type="match status" value="1"/>
</dbReference>
<keyword evidence="1" id="KW-0812">Transmembrane</keyword>
<gene>
    <name evidence="2" type="ORF">DBW97_02225</name>
</gene>
<dbReference type="Proteomes" id="UP000252147">
    <property type="component" value="Unassembled WGS sequence"/>
</dbReference>
<keyword evidence="1" id="KW-1133">Transmembrane helix</keyword>
<comment type="caution">
    <text evidence="2">The sequence shown here is derived from an EMBL/GenBank/DDBJ whole genome shotgun (WGS) entry which is preliminary data.</text>
</comment>
<dbReference type="PANTHER" id="PTHR34980">
    <property type="entry name" value="INNER MEMBRANE PROTEIN-RELATED-RELATED"/>
    <property type="match status" value="1"/>
</dbReference>
<sequence>MNFAQALDSALIKNYKTFKGRACRAEWFYFLLFSVGLTILLSIIGGIVSVAGLDVEYLATLSEEQAAEYLLESPQFEYLKWISIVVGLLLFVPSLSVTVRRLQDLNYSFYWAIPYFLTSAAALIISFDPLAELAQRLGGAVNLVSIVYILVFLRKGSYGPNRFGENPFEESPKDTY</sequence>
<name>A0A368BPS7_9GAMM</name>
<reference evidence="2 3" key="1">
    <citation type="journal article" date="2018" name="Microbiome">
        <title>Fine metagenomic profile of the Mediterranean stratified and mixed water columns revealed by assembly and recruitment.</title>
        <authorList>
            <person name="Haro-Moreno J.M."/>
            <person name="Lopez-Perez M."/>
            <person name="De La Torre J.R."/>
            <person name="Picazo A."/>
            <person name="Camacho A."/>
            <person name="Rodriguez-Valera F."/>
        </authorList>
    </citation>
    <scope>NUCLEOTIDE SEQUENCE [LARGE SCALE GENOMIC DNA]</scope>
    <source>
        <strain evidence="2">MED-G83</strain>
    </source>
</reference>
<accession>A0A368BPS7</accession>
<dbReference type="GO" id="GO:0005886">
    <property type="term" value="C:plasma membrane"/>
    <property type="evidence" value="ECO:0007669"/>
    <property type="project" value="TreeGrafter"/>
</dbReference>